<sequence>MWKCLCLLSFYVSQVIWELGQQEAPFKLAVENLRPDLVRVDMPPMPTSSPQSIPTQLRRKRSSIAADSQWFGYHGDATLRRDKKNSTQPPQSRPEWLGPTVFLLREDESFIGHGPTGDHCVDWQV</sequence>
<dbReference type="OrthoDB" id="10413798at2759"/>
<keyword evidence="4" id="KW-1185">Reference proteome</keyword>
<keyword evidence="2" id="KW-0732">Signal</keyword>
<reference evidence="3 4" key="2">
    <citation type="submission" date="2018-11" db="EMBL/GenBank/DDBJ databases">
        <authorList>
            <consortium name="Pathogen Informatics"/>
        </authorList>
    </citation>
    <scope>NUCLEOTIDE SEQUENCE [LARGE SCALE GENOMIC DNA]</scope>
</reference>
<dbReference type="AlphaFoldDB" id="A0A0R3TYG3"/>
<feature type="region of interest" description="Disordered" evidence="1">
    <location>
        <begin position="41"/>
        <end position="64"/>
    </location>
</feature>
<feature type="signal peptide" evidence="2">
    <location>
        <begin position="1"/>
        <end position="17"/>
    </location>
</feature>
<dbReference type="WBParaSite" id="HNAJ_0001291201-mRNA-1">
    <property type="protein sequence ID" value="HNAJ_0001291201-mRNA-1"/>
    <property type="gene ID" value="HNAJ_0001291201"/>
</dbReference>
<name>A0A0R3TYG3_RODNA</name>
<gene>
    <name evidence="3" type="ORF">HNAJ_LOCUS12886</name>
</gene>
<proteinExistence type="predicted"/>
<evidence type="ECO:0000256" key="1">
    <source>
        <dbReference type="SAM" id="MobiDB-lite"/>
    </source>
</evidence>
<protein>
    <submittedName>
        <fullName evidence="5">Secreted protein</fullName>
    </submittedName>
</protein>
<dbReference type="EMBL" id="UZAE01014761">
    <property type="protein sequence ID" value="VDO14367.1"/>
    <property type="molecule type" value="Genomic_DNA"/>
</dbReference>
<reference evidence="5" key="1">
    <citation type="submission" date="2017-02" db="UniProtKB">
        <authorList>
            <consortium name="WormBaseParasite"/>
        </authorList>
    </citation>
    <scope>IDENTIFICATION</scope>
</reference>
<accession>A0A0R3TYG3</accession>
<evidence type="ECO:0000313" key="4">
    <source>
        <dbReference type="Proteomes" id="UP000278807"/>
    </source>
</evidence>
<feature type="region of interest" description="Disordered" evidence="1">
    <location>
        <begin position="76"/>
        <end position="97"/>
    </location>
</feature>
<dbReference type="Proteomes" id="UP000278807">
    <property type="component" value="Unassembled WGS sequence"/>
</dbReference>
<evidence type="ECO:0000256" key="2">
    <source>
        <dbReference type="SAM" id="SignalP"/>
    </source>
</evidence>
<feature type="chain" id="PRO_5043132129" evidence="2">
    <location>
        <begin position="18"/>
        <end position="125"/>
    </location>
</feature>
<evidence type="ECO:0000313" key="3">
    <source>
        <dbReference type="EMBL" id="VDO14367.1"/>
    </source>
</evidence>
<evidence type="ECO:0000313" key="5">
    <source>
        <dbReference type="WBParaSite" id="HNAJ_0001291201-mRNA-1"/>
    </source>
</evidence>
<organism evidence="5">
    <name type="scientific">Rodentolepis nana</name>
    <name type="common">Dwarf tapeworm</name>
    <name type="synonym">Hymenolepis nana</name>
    <dbReference type="NCBI Taxonomy" id="102285"/>
    <lineage>
        <taxon>Eukaryota</taxon>
        <taxon>Metazoa</taxon>
        <taxon>Spiralia</taxon>
        <taxon>Lophotrochozoa</taxon>
        <taxon>Platyhelminthes</taxon>
        <taxon>Cestoda</taxon>
        <taxon>Eucestoda</taxon>
        <taxon>Cyclophyllidea</taxon>
        <taxon>Hymenolepididae</taxon>
        <taxon>Rodentolepis</taxon>
    </lineage>
</organism>